<dbReference type="InterPro" id="IPR051534">
    <property type="entry name" value="CBASS_pafABC_assoc_protein"/>
</dbReference>
<dbReference type="eggNOG" id="COG2378">
    <property type="taxonomic scope" value="Bacteria"/>
</dbReference>
<feature type="domain" description="Helix-turn-helix type 11" evidence="1">
    <location>
        <begin position="6"/>
        <end position="59"/>
    </location>
</feature>
<dbReference type="PATRIC" id="fig|1028800.3.peg.5713"/>
<evidence type="ECO:0000313" key="4">
    <source>
        <dbReference type="Proteomes" id="UP000028181"/>
    </source>
</evidence>
<organism evidence="3 4">
    <name type="scientific">Neorhizobium galegae bv. orientalis str. HAMBI 540</name>
    <dbReference type="NCBI Taxonomy" id="1028800"/>
    <lineage>
        <taxon>Bacteria</taxon>
        <taxon>Pseudomonadati</taxon>
        <taxon>Pseudomonadota</taxon>
        <taxon>Alphaproteobacteria</taxon>
        <taxon>Hyphomicrobiales</taxon>
        <taxon>Rhizobiaceae</taxon>
        <taxon>Rhizobium/Agrobacterium group</taxon>
        <taxon>Neorhizobium</taxon>
    </lineage>
</organism>
<evidence type="ECO:0000259" key="1">
    <source>
        <dbReference type="Pfam" id="PF08279"/>
    </source>
</evidence>
<dbReference type="Gene3D" id="1.10.10.10">
    <property type="entry name" value="Winged helix-like DNA-binding domain superfamily/Winged helix DNA-binding domain"/>
    <property type="match status" value="1"/>
</dbReference>
<dbReference type="PROSITE" id="PS52050">
    <property type="entry name" value="WYL"/>
    <property type="match status" value="1"/>
</dbReference>
<dbReference type="GeneID" id="24260346"/>
<keyword evidence="4" id="KW-1185">Reference proteome</keyword>
<gene>
    <name evidence="3" type="ORF">RG540_PA10860</name>
</gene>
<dbReference type="PANTHER" id="PTHR34580:SF3">
    <property type="entry name" value="PROTEIN PAFB"/>
    <property type="match status" value="1"/>
</dbReference>
<dbReference type="Proteomes" id="UP000028181">
    <property type="component" value="Plasmid pHAMBI540a"/>
</dbReference>
<dbReference type="PANTHER" id="PTHR34580">
    <property type="match status" value="1"/>
</dbReference>
<dbReference type="InterPro" id="IPR013196">
    <property type="entry name" value="HTH_11"/>
</dbReference>
<dbReference type="AlphaFoldDB" id="A0A068SZX5"/>
<dbReference type="EMBL" id="HG938354">
    <property type="protein sequence ID" value="CDN51762.1"/>
    <property type="molecule type" value="Genomic_DNA"/>
</dbReference>
<geneLocation type="plasmid" evidence="4">
    <name>II</name>
</geneLocation>
<dbReference type="KEGG" id="ngg:RG540_PA10860"/>
<evidence type="ECO:0000259" key="2">
    <source>
        <dbReference type="Pfam" id="PF13280"/>
    </source>
</evidence>
<dbReference type="InterPro" id="IPR026881">
    <property type="entry name" value="WYL_dom"/>
</dbReference>
<evidence type="ECO:0000313" key="3">
    <source>
        <dbReference type="EMBL" id="CDN51762.1"/>
    </source>
</evidence>
<accession>A0A068SZX5</accession>
<dbReference type="SUPFAM" id="SSF46785">
    <property type="entry name" value="Winged helix' DNA-binding domain"/>
    <property type="match status" value="1"/>
</dbReference>
<dbReference type="Pfam" id="PF13280">
    <property type="entry name" value="WYL"/>
    <property type="match status" value="1"/>
</dbReference>
<name>A0A068SZX5_NEOGA</name>
<dbReference type="OrthoDB" id="9807255at2"/>
<protein>
    <submittedName>
        <fullName evidence="3">DeoR family transcripitonal regulator</fullName>
    </submittedName>
</protein>
<dbReference type="HOGENOM" id="CLU_041141_7_1_5"/>
<dbReference type="InterPro" id="IPR036388">
    <property type="entry name" value="WH-like_DNA-bd_sf"/>
</dbReference>
<reference evidence="4" key="1">
    <citation type="journal article" date="2014" name="BMC Genomics">
        <title>Genome sequencing of two Neorhizobium galegae strains reveals a noeT gene responsible for the unusual acetylation of the nodulation factors.</title>
        <authorList>
            <person name="Osterman J."/>
            <person name="Marsh J."/>
            <person name="Laine P.K."/>
            <person name="Zeng Z."/>
            <person name="Alatalo E."/>
            <person name="Sullivan J.T."/>
            <person name="Young J.P."/>
            <person name="Thomas-Oates J."/>
            <person name="Paulin L."/>
            <person name="Lindstrom K."/>
        </authorList>
    </citation>
    <scope>NUCLEOTIDE SEQUENCE [LARGE SCALE GENOMIC DNA]</scope>
    <source>
        <strain evidence="4">HAMBI 540</strain>
    </source>
</reference>
<dbReference type="InterPro" id="IPR036390">
    <property type="entry name" value="WH_DNA-bd_sf"/>
</dbReference>
<proteinExistence type="predicted"/>
<sequence length="241" mass="27423">MRRADRLLQIIQILRRERRPISGRTIASELEVSLRTIYRDIAALEASGVPVFGEPSVGYVLQDGYDLPPLMFSTNELEIVMLGLRMVGARGGKEINTTARDVVAKISAILPDAKRSEFWTAPLLAPGPEVLPKDGPVLLQLRGAMKVNCKVEILYHTADREPERRTVWPIVIAFFDCVRVLAAWCELREAYRYFRTDRMLEVNLLHAKVPRSRKRIYADWWHHEKMESKLGVDGMGAVARS</sequence>
<dbReference type="RefSeq" id="WP_041365355.1">
    <property type="nucleotide sequence ID" value="NZ_HG938354.1"/>
</dbReference>
<feature type="domain" description="WYL" evidence="2">
    <location>
        <begin position="137"/>
        <end position="202"/>
    </location>
</feature>
<dbReference type="Pfam" id="PF08279">
    <property type="entry name" value="HTH_11"/>
    <property type="match status" value="1"/>
</dbReference>
<keyword evidence="3" id="KW-0614">Plasmid</keyword>